<dbReference type="GO" id="GO:0032787">
    <property type="term" value="P:monocarboxylic acid metabolic process"/>
    <property type="evidence" value="ECO:0007669"/>
    <property type="project" value="UniProtKB-ARBA"/>
</dbReference>
<dbReference type="NCBIfam" id="NF009093">
    <property type="entry name" value="PRK12429.1"/>
    <property type="match status" value="1"/>
</dbReference>
<proteinExistence type="inferred from homology"/>
<dbReference type="Proteomes" id="UP000584824">
    <property type="component" value="Unassembled WGS sequence"/>
</dbReference>
<dbReference type="PRINTS" id="PR00080">
    <property type="entry name" value="SDRFAMILY"/>
</dbReference>
<evidence type="ECO:0000256" key="1">
    <source>
        <dbReference type="ARBA" id="ARBA00006484"/>
    </source>
</evidence>
<dbReference type="AlphaFoldDB" id="A0A7W6P0Z8"/>
<dbReference type="NCBIfam" id="TIGR01963">
    <property type="entry name" value="PHB_DH"/>
    <property type="match status" value="1"/>
</dbReference>
<dbReference type="RefSeq" id="WP_183789556.1">
    <property type="nucleotide sequence ID" value="NZ_JACIDU010000002.1"/>
</dbReference>
<name>A0A7W6P0Z8_9HYPH</name>
<evidence type="ECO:0000313" key="3">
    <source>
        <dbReference type="EMBL" id="MBB4102234.1"/>
    </source>
</evidence>
<protein>
    <submittedName>
        <fullName evidence="3">3-hydroxybutyrate dehydrogenase</fullName>
        <ecNumber evidence="3">1.1.1.30</ecNumber>
    </submittedName>
</protein>
<dbReference type="EMBL" id="JACIDU010000002">
    <property type="protein sequence ID" value="MBB4102234.1"/>
    <property type="molecule type" value="Genomic_DNA"/>
</dbReference>
<dbReference type="GO" id="GO:0003858">
    <property type="term" value="F:3-hydroxybutyrate dehydrogenase activity"/>
    <property type="evidence" value="ECO:0007669"/>
    <property type="project" value="UniProtKB-EC"/>
</dbReference>
<dbReference type="InterPro" id="IPR050259">
    <property type="entry name" value="SDR"/>
</dbReference>
<accession>A0A7W6P0Z8</accession>
<dbReference type="InterPro" id="IPR002347">
    <property type="entry name" value="SDR_fam"/>
</dbReference>
<dbReference type="Gene3D" id="3.40.50.720">
    <property type="entry name" value="NAD(P)-binding Rossmann-like Domain"/>
    <property type="match status" value="1"/>
</dbReference>
<dbReference type="FunFam" id="3.40.50.720:FF:000084">
    <property type="entry name" value="Short-chain dehydrogenase reductase"/>
    <property type="match status" value="1"/>
</dbReference>
<dbReference type="InterPro" id="IPR036291">
    <property type="entry name" value="NAD(P)-bd_dom_sf"/>
</dbReference>
<dbReference type="PRINTS" id="PR00081">
    <property type="entry name" value="GDHRDH"/>
</dbReference>
<gene>
    <name evidence="3" type="ORF">GGQ66_000762</name>
</gene>
<keyword evidence="2 3" id="KW-0560">Oxidoreductase</keyword>
<reference evidence="3 4" key="1">
    <citation type="submission" date="2020-08" db="EMBL/GenBank/DDBJ databases">
        <title>Genomic Encyclopedia of Type Strains, Phase IV (KMG-IV): sequencing the most valuable type-strain genomes for metagenomic binning, comparative biology and taxonomic classification.</title>
        <authorList>
            <person name="Goeker M."/>
        </authorList>
    </citation>
    <scope>NUCLEOTIDE SEQUENCE [LARGE SCALE GENOMIC DNA]</scope>
    <source>
        <strain evidence="3 4">DSM 26385</strain>
    </source>
</reference>
<dbReference type="SUPFAM" id="SSF51735">
    <property type="entry name" value="NAD(P)-binding Rossmann-fold domains"/>
    <property type="match status" value="1"/>
</dbReference>
<dbReference type="PANTHER" id="PTHR42879:SF2">
    <property type="entry name" value="3-OXOACYL-[ACYL-CARRIER-PROTEIN] REDUCTASE FABG"/>
    <property type="match status" value="1"/>
</dbReference>
<comment type="similarity">
    <text evidence="1">Belongs to the short-chain dehydrogenases/reductases (SDR) family.</text>
</comment>
<keyword evidence="4" id="KW-1185">Reference proteome</keyword>
<dbReference type="Pfam" id="PF13561">
    <property type="entry name" value="adh_short_C2"/>
    <property type="match status" value="1"/>
</dbReference>
<dbReference type="InterPro" id="IPR020904">
    <property type="entry name" value="Sc_DH/Rdtase_CS"/>
</dbReference>
<dbReference type="InterPro" id="IPR011294">
    <property type="entry name" value="3-OHbutyrate_DH"/>
</dbReference>
<evidence type="ECO:0000313" key="4">
    <source>
        <dbReference type="Proteomes" id="UP000584824"/>
    </source>
</evidence>
<dbReference type="PANTHER" id="PTHR42879">
    <property type="entry name" value="3-OXOACYL-(ACYL-CARRIER-PROTEIN) REDUCTASE"/>
    <property type="match status" value="1"/>
</dbReference>
<dbReference type="PROSITE" id="PS00061">
    <property type="entry name" value="ADH_SHORT"/>
    <property type="match status" value="1"/>
</dbReference>
<comment type="caution">
    <text evidence="3">The sequence shown here is derived from an EMBL/GenBank/DDBJ whole genome shotgun (WGS) entry which is preliminary data.</text>
</comment>
<sequence>MVDPKEPKVALVTGSTSGIGLAIARRYAEAGYRVAVNGIETPEKAAKALATIGGDTPHAPSYFAANLADSAESTGLASSVLERFGRIDVLVNNAGIQKVAPVDELDPLDFQRIVAVSLDSAFLTIRAALPGMKERGFGRIINIASAHGLRASPFKSAYVATKHAVVGLTKTVALEVAEQGITCNAICPGYVWTPLVAAQVADQARVHGMSEEDVIKKVMLAPQPTRRFVQPEEIAEMAFYLAGEMARSITGTTISIDGGWTAK</sequence>
<organism evidence="3 4">
    <name type="scientific">Allorhizobium borbori</name>
    <dbReference type="NCBI Taxonomy" id="485907"/>
    <lineage>
        <taxon>Bacteria</taxon>
        <taxon>Pseudomonadati</taxon>
        <taxon>Pseudomonadota</taxon>
        <taxon>Alphaproteobacteria</taxon>
        <taxon>Hyphomicrobiales</taxon>
        <taxon>Rhizobiaceae</taxon>
        <taxon>Rhizobium/Agrobacterium group</taxon>
        <taxon>Allorhizobium</taxon>
    </lineage>
</organism>
<dbReference type="EC" id="1.1.1.30" evidence="3"/>
<evidence type="ECO:0000256" key="2">
    <source>
        <dbReference type="ARBA" id="ARBA00023002"/>
    </source>
</evidence>